<comment type="caution">
    <text evidence="8">The sequence shown here is derived from an EMBL/GenBank/DDBJ whole genome shotgun (WGS) entry which is preliminary data.</text>
</comment>
<dbReference type="SUPFAM" id="SSF53098">
    <property type="entry name" value="Ribonuclease H-like"/>
    <property type="match status" value="1"/>
</dbReference>
<dbReference type="InterPro" id="IPR006641">
    <property type="entry name" value="YqgF/RNaseH-like_dom"/>
</dbReference>
<dbReference type="GO" id="GO:0005829">
    <property type="term" value="C:cytosol"/>
    <property type="evidence" value="ECO:0007669"/>
    <property type="project" value="TreeGrafter"/>
</dbReference>
<dbReference type="InterPro" id="IPR037027">
    <property type="entry name" value="YqgF/RNaseH-like_dom_sf"/>
</dbReference>
<protein>
    <recommendedName>
        <fullName evidence="5">Putative pre-16S rRNA nuclease</fullName>
        <ecNumber evidence="5">3.1.-.-</ecNumber>
    </recommendedName>
</protein>
<evidence type="ECO:0000259" key="7">
    <source>
        <dbReference type="SMART" id="SM00732"/>
    </source>
</evidence>
<dbReference type="Proteomes" id="UP000572051">
    <property type="component" value="Unassembled WGS sequence"/>
</dbReference>
<reference evidence="8 9" key="1">
    <citation type="submission" date="2020-07" db="EMBL/GenBank/DDBJ databases">
        <title>Sequencing the genomes of 1000 actinobacteria strains.</title>
        <authorList>
            <person name="Klenk H.-P."/>
        </authorList>
    </citation>
    <scope>NUCLEOTIDE SEQUENCE [LARGE SCALE GENOMIC DNA]</scope>
    <source>
        <strain evidence="8 9">DSM 44442</strain>
    </source>
</reference>
<dbReference type="SMART" id="SM00732">
    <property type="entry name" value="YqgFc"/>
    <property type="match status" value="1"/>
</dbReference>
<comment type="function">
    <text evidence="5">Could be a nuclease involved in processing of the 5'-end of pre-16S rRNA.</text>
</comment>
<feature type="domain" description="YqgF/RNase H-like" evidence="7">
    <location>
        <begin position="4"/>
        <end position="103"/>
    </location>
</feature>
<evidence type="ECO:0000256" key="6">
    <source>
        <dbReference type="SAM" id="MobiDB-lite"/>
    </source>
</evidence>
<dbReference type="InterPro" id="IPR012337">
    <property type="entry name" value="RNaseH-like_sf"/>
</dbReference>
<keyword evidence="1 5" id="KW-0963">Cytoplasm</keyword>
<gene>
    <name evidence="8" type="ORF">HNR10_005164</name>
</gene>
<dbReference type="GO" id="GO:0016788">
    <property type="term" value="F:hydrolase activity, acting on ester bonds"/>
    <property type="evidence" value="ECO:0007669"/>
    <property type="project" value="UniProtKB-UniRule"/>
</dbReference>
<dbReference type="EC" id="3.1.-.-" evidence="5"/>
<dbReference type="GO" id="GO:0004518">
    <property type="term" value="F:nuclease activity"/>
    <property type="evidence" value="ECO:0007669"/>
    <property type="project" value="UniProtKB-KW"/>
</dbReference>
<dbReference type="PANTHER" id="PTHR33317:SF4">
    <property type="entry name" value="POLYNUCLEOTIDYL TRANSFERASE, RIBONUCLEASE H-LIKE SUPERFAMILY PROTEIN"/>
    <property type="match status" value="1"/>
</dbReference>
<dbReference type="Gene3D" id="3.30.420.140">
    <property type="entry name" value="YqgF/RNase H-like domain"/>
    <property type="match status" value="1"/>
</dbReference>
<dbReference type="AlphaFoldDB" id="A0A7Z0ES52"/>
<evidence type="ECO:0000313" key="8">
    <source>
        <dbReference type="EMBL" id="NYJ37283.1"/>
    </source>
</evidence>
<name>A0A7Z0ES52_9ACTN</name>
<accession>A0A7Z0ES52</accession>
<dbReference type="CDD" id="cd16964">
    <property type="entry name" value="YqgF"/>
    <property type="match status" value="1"/>
</dbReference>
<evidence type="ECO:0000256" key="3">
    <source>
        <dbReference type="ARBA" id="ARBA00022722"/>
    </source>
</evidence>
<comment type="similarity">
    <text evidence="5">Belongs to the YqgF HJR family.</text>
</comment>
<keyword evidence="4 5" id="KW-0378">Hydrolase</keyword>
<dbReference type="RefSeq" id="WP_179827885.1">
    <property type="nucleotide sequence ID" value="NZ_JACCFS010000001.1"/>
</dbReference>
<sequence>MRHGVRLAIDPGNARIGVAASDPSGTLASPVETVRRGRGDLDRIARLVVEREAREVVVGHPASLSGEEGPAARSARAFANTLARLLDPIPVRLVDERLTTVTAQGQLLSGASFGRKGAKGGQARRSVIDQAAATVLLQSALDQERSTGHPPGEIVRSSQGDSDERQG</sequence>
<evidence type="ECO:0000256" key="5">
    <source>
        <dbReference type="HAMAP-Rule" id="MF_00651"/>
    </source>
</evidence>
<dbReference type="GO" id="GO:0000967">
    <property type="term" value="P:rRNA 5'-end processing"/>
    <property type="evidence" value="ECO:0007669"/>
    <property type="project" value="UniProtKB-UniRule"/>
</dbReference>
<keyword evidence="9" id="KW-1185">Reference proteome</keyword>
<evidence type="ECO:0000313" key="9">
    <source>
        <dbReference type="Proteomes" id="UP000572051"/>
    </source>
</evidence>
<evidence type="ECO:0000256" key="1">
    <source>
        <dbReference type="ARBA" id="ARBA00022490"/>
    </source>
</evidence>
<feature type="region of interest" description="Disordered" evidence="6">
    <location>
        <begin position="141"/>
        <end position="167"/>
    </location>
</feature>
<keyword evidence="2 5" id="KW-0690">Ribosome biogenesis</keyword>
<keyword evidence="3 5" id="KW-0540">Nuclease</keyword>
<proteinExistence type="inferred from homology"/>
<comment type="subcellular location">
    <subcellularLocation>
        <location evidence="5">Cytoplasm</location>
    </subcellularLocation>
</comment>
<dbReference type="EMBL" id="JACCFS010000001">
    <property type="protein sequence ID" value="NYJ37283.1"/>
    <property type="molecule type" value="Genomic_DNA"/>
</dbReference>
<evidence type="ECO:0000256" key="4">
    <source>
        <dbReference type="ARBA" id="ARBA00022801"/>
    </source>
</evidence>
<dbReference type="NCBIfam" id="TIGR00250">
    <property type="entry name" value="RNAse_H_YqgF"/>
    <property type="match status" value="1"/>
</dbReference>
<dbReference type="InterPro" id="IPR005227">
    <property type="entry name" value="YqgF"/>
</dbReference>
<dbReference type="PANTHER" id="PTHR33317">
    <property type="entry name" value="POLYNUCLEOTIDYL TRANSFERASE, RIBONUCLEASE H-LIKE SUPERFAMILY PROTEIN"/>
    <property type="match status" value="1"/>
</dbReference>
<dbReference type="HAMAP" id="MF_00651">
    <property type="entry name" value="Nuclease_YqgF"/>
    <property type="match status" value="1"/>
</dbReference>
<evidence type="ECO:0000256" key="2">
    <source>
        <dbReference type="ARBA" id="ARBA00022517"/>
    </source>
</evidence>
<organism evidence="8 9">
    <name type="scientific">Nocardiopsis aegyptia</name>
    <dbReference type="NCBI Taxonomy" id="220378"/>
    <lineage>
        <taxon>Bacteria</taxon>
        <taxon>Bacillati</taxon>
        <taxon>Actinomycetota</taxon>
        <taxon>Actinomycetes</taxon>
        <taxon>Streptosporangiales</taxon>
        <taxon>Nocardiopsidaceae</taxon>
        <taxon>Nocardiopsis</taxon>
    </lineage>
</organism>
<dbReference type="Pfam" id="PF03652">
    <property type="entry name" value="RuvX"/>
    <property type="match status" value="1"/>
</dbReference>